<gene>
    <name evidence="2" type="ORF">SAMN04487910_1020</name>
</gene>
<feature type="region of interest" description="Disordered" evidence="1">
    <location>
        <begin position="19"/>
        <end position="44"/>
    </location>
</feature>
<accession>A0A1H7JK76</accession>
<feature type="compositionally biased region" description="Basic and acidic residues" evidence="1">
    <location>
        <begin position="20"/>
        <end position="36"/>
    </location>
</feature>
<protein>
    <submittedName>
        <fullName evidence="2">Uncharacterized protein</fullName>
    </submittedName>
</protein>
<evidence type="ECO:0000313" key="2">
    <source>
        <dbReference type="EMBL" id="SEK74999.1"/>
    </source>
</evidence>
<keyword evidence="3" id="KW-1185">Reference proteome</keyword>
<sequence length="157" mass="17577">MYIGLITILFSCKSNSIAQENEKSTEEKPKVEKPRFGDVNNDNMPKPDVFAQNQVGPNTIHLTIQALEIIKNKRICDIPQEAAIKAKVTDIKGSGSGIINMISINQEIELASRKGIPKDVTYLKSKLNKDVVIIIKEKPCADFNQTVYEIVSIDYRN</sequence>
<dbReference type="EMBL" id="FOAB01000002">
    <property type="protein sequence ID" value="SEK74999.1"/>
    <property type="molecule type" value="Genomic_DNA"/>
</dbReference>
<evidence type="ECO:0000313" key="3">
    <source>
        <dbReference type="Proteomes" id="UP000198521"/>
    </source>
</evidence>
<reference evidence="2 3" key="1">
    <citation type="submission" date="2016-10" db="EMBL/GenBank/DDBJ databases">
        <authorList>
            <person name="de Groot N.N."/>
        </authorList>
    </citation>
    <scope>NUCLEOTIDE SEQUENCE [LARGE SCALE GENOMIC DNA]</scope>
    <source>
        <strain evidence="2 3">DSM 25232</strain>
    </source>
</reference>
<proteinExistence type="predicted"/>
<evidence type="ECO:0000256" key="1">
    <source>
        <dbReference type="SAM" id="MobiDB-lite"/>
    </source>
</evidence>
<dbReference type="Proteomes" id="UP000198521">
    <property type="component" value="Unassembled WGS sequence"/>
</dbReference>
<dbReference type="AlphaFoldDB" id="A0A1H7JK76"/>
<organism evidence="2 3">
    <name type="scientific">Aquimarina amphilecti</name>
    <dbReference type="NCBI Taxonomy" id="1038014"/>
    <lineage>
        <taxon>Bacteria</taxon>
        <taxon>Pseudomonadati</taxon>
        <taxon>Bacteroidota</taxon>
        <taxon>Flavobacteriia</taxon>
        <taxon>Flavobacteriales</taxon>
        <taxon>Flavobacteriaceae</taxon>
        <taxon>Aquimarina</taxon>
    </lineage>
</organism>
<name>A0A1H7JK76_AQUAM</name>